<reference evidence="7" key="1">
    <citation type="journal article" date="2010" name="Nature">
        <title>The Amphimedon queenslandica genome and the evolution of animal complexity.</title>
        <authorList>
            <person name="Srivastava M."/>
            <person name="Simakov O."/>
            <person name="Chapman J."/>
            <person name="Fahey B."/>
            <person name="Gauthier M.E."/>
            <person name="Mitros T."/>
            <person name="Richards G.S."/>
            <person name="Conaco C."/>
            <person name="Dacre M."/>
            <person name="Hellsten U."/>
            <person name="Larroux C."/>
            <person name="Putnam N.H."/>
            <person name="Stanke M."/>
            <person name="Adamska M."/>
            <person name="Darling A."/>
            <person name="Degnan S.M."/>
            <person name="Oakley T.H."/>
            <person name="Plachetzki D.C."/>
            <person name="Zhai Y."/>
            <person name="Adamski M."/>
            <person name="Calcino A."/>
            <person name="Cummins S.F."/>
            <person name="Goodstein D.M."/>
            <person name="Harris C."/>
            <person name="Jackson D.J."/>
            <person name="Leys S.P."/>
            <person name="Shu S."/>
            <person name="Woodcroft B.J."/>
            <person name="Vervoort M."/>
            <person name="Kosik K.S."/>
            <person name="Manning G."/>
            <person name="Degnan B.M."/>
            <person name="Rokhsar D.S."/>
        </authorList>
    </citation>
    <scope>NUCLEOTIDE SEQUENCE [LARGE SCALE GENOMIC DNA]</scope>
</reference>
<feature type="coiled-coil region" evidence="2">
    <location>
        <begin position="1115"/>
        <end position="1170"/>
    </location>
</feature>
<feature type="compositionally biased region" description="Acidic residues" evidence="3">
    <location>
        <begin position="1453"/>
        <end position="1482"/>
    </location>
</feature>
<dbReference type="InterPro" id="IPR000305">
    <property type="entry name" value="GIY-YIG_endonuc"/>
</dbReference>
<dbReference type="InterPro" id="IPR011011">
    <property type="entry name" value="Znf_FYVE_PHD"/>
</dbReference>
<dbReference type="PRINTS" id="PR00625">
    <property type="entry name" value="JDOMAIN"/>
</dbReference>
<evidence type="ECO:0000313" key="7">
    <source>
        <dbReference type="Proteomes" id="UP000007879"/>
    </source>
</evidence>
<dbReference type="GO" id="GO:0051082">
    <property type="term" value="F:unfolded protein binding"/>
    <property type="evidence" value="ECO:0007669"/>
    <property type="project" value="TreeGrafter"/>
</dbReference>
<feature type="region of interest" description="Disordered" evidence="3">
    <location>
        <begin position="1389"/>
        <end position="1482"/>
    </location>
</feature>
<dbReference type="PROSITE" id="PS50164">
    <property type="entry name" value="GIY_YIG"/>
    <property type="match status" value="1"/>
</dbReference>
<dbReference type="InterPro" id="IPR001623">
    <property type="entry name" value="DnaJ_domain"/>
</dbReference>
<dbReference type="Gene3D" id="3.30.40.10">
    <property type="entry name" value="Zinc/RING finger domain, C3HC4 (zinc finger)"/>
    <property type="match status" value="1"/>
</dbReference>
<keyword evidence="1" id="KW-0143">Chaperone</keyword>
<protein>
    <recommendedName>
        <fullName evidence="8">J domain-containing protein</fullName>
    </recommendedName>
</protein>
<evidence type="ECO:0000259" key="4">
    <source>
        <dbReference type="PROSITE" id="PS50076"/>
    </source>
</evidence>
<feature type="domain" description="J" evidence="4">
    <location>
        <begin position="18"/>
        <end position="82"/>
    </location>
</feature>
<evidence type="ECO:0008006" key="8">
    <source>
        <dbReference type="Google" id="ProtNLM"/>
    </source>
</evidence>
<dbReference type="Gene3D" id="1.10.287.110">
    <property type="entry name" value="DnaJ domain"/>
    <property type="match status" value="1"/>
</dbReference>
<dbReference type="PROSITE" id="PS50076">
    <property type="entry name" value="DNAJ_2"/>
    <property type="match status" value="1"/>
</dbReference>
<dbReference type="Gene3D" id="3.40.1440.10">
    <property type="entry name" value="GIY-YIG endonuclease"/>
    <property type="match status" value="1"/>
</dbReference>
<organism evidence="6 7">
    <name type="scientific">Amphimedon queenslandica</name>
    <name type="common">Sponge</name>
    <dbReference type="NCBI Taxonomy" id="400682"/>
    <lineage>
        <taxon>Eukaryota</taxon>
        <taxon>Metazoa</taxon>
        <taxon>Porifera</taxon>
        <taxon>Demospongiae</taxon>
        <taxon>Heteroscleromorpha</taxon>
        <taxon>Haplosclerida</taxon>
        <taxon>Niphatidae</taxon>
        <taxon>Amphimedon</taxon>
    </lineage>
</organism>
<keyword evidence="2" id="KW-0175">Coiled coil</keyword>
<keyword evidence="7" id="KW-1185">Reference proteome</keyword>
<dbReference type="CDD" id="cd00065">
    <property type="entry name" value="FYVE_like_SF"/>
    <property type="match status" value="1"/>
</dbReference>
<feature type="compositionally biased region" description="Polar residues" evidence="3">
    <location>
        <begin position="1400"/>
        <end position="1439"/>
    </location>
</feature>
<dbReference type="InterPro" id="IPR035901">
    <property type="entry name" value="GIY-YIG_endonuc_sf"/>
</dbReference>
<reference evidence="6" key="2">
    <citation type="submission" date="2024-06" db="UniProtKB">
        <authorList>
            <consortium name="EnsemblMetazoa"/>
        </authorList>
    </citation>
    <scope>IDENTIFICATION</scope>
</reference>
<evidence type="ECO:0000256" key="3">
    <source>
        <dbReference type="SAM" id="MobiDB-lite"/>
    </source>
</evidence>
<dbReference type="EnsemblMetazoa" id="XM_020003091.1">
    <property type="protein sequence ID" value="XP_019858650.1"/>
    <property type="gene ID" value="LOC109586864"/>
</dbReference>
<dbReference type="Pfam" id="PF01541">
    <property type="entry name" value="GIY-YIG"/>
    <property type="match status" value="1"/>
</dbReference>
<dbReference type="RefSeq" id="XP_019858650.1">
    <property type="nucleotide sequence ID" value="XM_020003091.1"/>
</dbReference>
<dbReference type="InterPro" id="IPR036869">
    <property type="entry name" value="J_dom_sf"/>
</dbReference>
<evidence type="ECO:0000256" key="1">
    <source>
        <dbReference type="ARBA" id="ARBA00023186"/>
    </source>
</evidence>
<dbReference type="GO" id="GO:0042026">
    <property type="term" value="P:protein refolding"/>
    <property type="evidence" value="ECO:0007669"/>
    <property type="project" value="TreeGrafter"/>
</dbReference>
<evidence type="ECO:0000259" key="5">
    <source>
        <dbReference type="PROSITE" id="PS50164"/>
    </source>
</evidence>
<dbReference type="GeneID" id="109586864"/>
<dbReference type="SMART" id="SM00271">
    <property type="entry name" value="DnaJ"/>
    <property type="match status" value="1"/>
</dbReference>
<dbReference type="PANTHER" id="PTHR43096">
    <property type="entry name" value="DNAJ HOMOLOG 1, MITOCHONDRIAL-RELATED"/>
    <property type="match status" value="1"/>
</dbReference>
<dbReference type="InterPro" id="IPR013083">
    <property type="entry name" value="Znf_RING/FYVE/PHD"/>
</dbReference>
<accession>A0AAN0JPC4</accession>
<sequence length="1705" mass="193537">MATVDSNEEDGEMQSSTDYYDLLQVDKDASRADIKAAYHKMSRKYHPDKTLDSTTEEIMKKLNDAKTVLLDEVRRAEYDDRLEGDDIVTDPKGFLPSGICFSKLVLRNFDDFKKDFKEGRIRVQGEMFEPLLEQKVRSKVLDKRAQYEVNIVFKNNENTPNPLSDTLEASNSLLFDNPSLSATAATMHTRICNIHKSGLYSLPPLTDELKLLSLQCLPQEEVEFLYSLLLNEKGISHAKMTYHLEALIPKVSYSRPLATAAQSKTCASCQRYLGLRVSSCFYCQKRFCDKCHLENWSFSRLGQTKKESFCSDCTSTLSNLDAEDWMHVSLKHIKQGTIGSTKTGLGCLSMALACSTDKIKPIFDIAQAFLSNNLPELAMILIATIFNESMSEKMLLDVHVLTASALNAMAAEQDMEWESRLELLQAATEVCQKHVNTAMKAPALIAVTNKTSKAYVSLIQEDPLYNDIFERLNNLWANRNIQKLLEFVKSMIFSNEKEIRSKMAQVVVALVNIYQKQIDMMPKDDQAVILLLQGLAKLEKDNLEALADIEKSIWIGDQQLEEPVVDIYIHLLTKFPLFSTKAFYDLCLSKESLLNMSNNLTADDRCLRLLFPNVNELNLPFEIQWPNLGVVGLEVKGHVKFEKAVGCQVKDGNWDEWEAAIAYLDYIAACDHPAQYTLCFIYASLWLYKYIKANPSLSNSQKYALTKAIAICSQEANGVASLKLSPVMKLYVARISLGILLHTLNITKLVANDEVIDQVASLINIVIYNSRFCPLWDMPFVPISEAVLLNIKANRFHSKFLIRLQDLTKDQIPLKEHELHYQLYENDLSHVHPLQDPATAKSRAMQELLIEKGWVWNDVRNLLTSQLSPRDSNGWLKRSATLGKRMEFAEIKGFRFNSNEINSSVELIVIPAAKGSNGLFSLDDVYTVLETEEFEPALFSLDPPNVMEQHYHPFQQFLYEPKNLQNTDFLHTMFETDYLMKSFTIGTEVSAKPPFLQRSCRDGLLKGLPEKLCKALKPINERPGSHGNKVHRFWIQAGKLEYCNETNGDIETLRINNIEMVIRSHPLFPGQDGKLEDTEFSDDPESPEAQFAADMTAAYNEISRYFPMFARLRELAKLQFIVHFLNAEIKNLKQQTLKKNFQIPEDAVSKVQKEIKAEKVKDILKNLDEQIGVWPGAEDQATISMHVDKLLEQIDQQVSRSEVESLLKPKLVEADEKVIPSLVDTLLSVCDDKVVKSTLETLVREWLMERNTLRHTLLLNEKAKLELSAFLNVHLLESDIDGIRKMLQEQLNEMILKNVRKYQNFCTHVKSLKPNPYRVEPKACSWVPAAMYKEESQSYYSLCYGGVFLYSGIKRGYVPPLPGNVQVVKIKPCDRWGFSKKRHAHTSAYRHHDSDFAVKSSHSSQSKGPGKSESSNKGNSQSGGTNSTRSDGTESNSSAHPGAAAGGKGGDGGDGDDDDDDDFDDDFDDEDPALLEEEDDYYEDEGYKRIARSIQKSGIKTFLKKAKSESINPQDISLQEKQTFILLVYNEILNVLNNLGSALTGKLLQLQKLKFQDYNHKCRTITGVNGKTYNIPEHACEVTGETQYVIYCIIDINSQKKYIGKTKQPIEKRISQHLYNIRSNRGNSLITKHFRSQGGLLKNFKVIVLEVLPEEMSEEEKKKELPKAESGWMEKLGTRDREKGGLNKIRAIREYNPEELTINFC</sequence>
<dbReference type="CDD" id="cd06257">
    <property type="entry name" value="DnaJ"/>
    <property type="match status" value="1"/>
</dbReference>
<feature type="domain" description="GIY-YIG" evidence="5">
    <location>
        <begin position="1586"/>
        <end position="1682"/>
    </location>
</feature>
<evidence type="ECO:0000256" key="2">
    <source>
        <dbReference type="SAM" id="Coils"/>
    </source>
</evidence>
<dbReference type="SUPFAM" id="SSF46565">
    <property type="entry name" value="Chaperone J-domain"/>
    <property type="match status" value="1"/>
</dbReference>
<dbReference type="KEGG" id="aqu:109586864"/>
<dbReference type="PANTHER" id="PTHR43096:SF52">
    <property type="entry name" value="DNAJ HOMOLOG 1, MITOCHONDRIAL-RELATED"/>
    <property type="match status" value="1"/>
</dbReference>
<dbReference type="SUPFAM" id="SSF82771">
    <property type="entry name" value="GIY-YIG endonuclease"/>
    <property type="match status" value="1"/>
</dbReference>
<proteinExistence type="predicted"/>
<dbReference type="Pfam" id="PF00226">
    <property type="entry name" value="DnaJ"/>
    <property type="match status" value="1"/>
</dbReference>
<dbReference type="Proteomes" id="UP000007879">
    <property type="component" value="Unassembled WGS sequence"/>
</dbReference>
<dbReference type="SUPFAM" id="SSF57903">
    <property type="entry name" value="FYVE/PHD zinc finger"/>
    <property type="match status" value="1"/>
</dbReference>
<dbReference type="GO" id="GO:0005737">
    <property type="term" value="C:cytoplasm"/>
    <property type="evidence" value="ECO:0007669"/>
    <property type="project" value="TreeGrafter"/>
</dbReference>
<evidence type="ECO:0000313" key="6">
    <source>
        <dbReference type="EnsemblMetazoa" id="XP_019858650.1"/>
    </source>
</evidence>
<name>A0AAN0JPC4_AMPQE</name>